<evidence type="ECO:0000256" key="1">
    <source>
        <dbReference type="SAM" id="Phobius"/>
    </source>
</evidence>
<evidence type="ECO:0000313" key="2">
    <source>
        <dbReference type="EMBL" id="GMT07368.1"/>
    </source>
</evidence>
<dbReference type="Gene3D" id="3.90.550.10">
    <property type="entry name" value="Spore Coat Polysaccharide Biosynthesis Protein SpsA, Chain A"/>
    <property type="match status" value="1"/>
</dbReference>
<evidence type="ECO:0008006" key="4">
    <source>
        <dbReference type="Google" id="ProtNLM"/>
    </source>
</evidence>
<protein>
    <recommendedName>
        <fullName evidence="4">Nucleotide-diphospho-sugar transferase domain-containing protein</fullName>
    </recommendedName>
</protein>
<dbReference type="EMBL" id="BTSX01000006">
    <property type="protein sequence ID" value="GMT07368.1"/>
    <property type="molecule type" value="Genomic_DNA"/>
</dbReference>
<dbReference type="PANTHER" id="PTHR31562:SF9">
    <property type="entry name" value="GLYCOSYLTRANSFERASE FAMILY 8 PROTEIN"/>
    <property type="match status" value="1"/>
</dbReference>
<sequence>ADIAHLNILRNNRETLNYPFSRISRNPRAIFTSPASVRMALGRIFFNPKGTAEHMKSIIRAKNYVICAALVTVFVVGMMSYFSKKHIETVRADLLKEALKQKPFNVTAMGRSNTSMEIAILIVVAEGSDLSNYQTALNSIECYSALHGYQLLIQSDNRFEECSKHQDKFFRRHCHTHQLMQKELSEDVYVLFIDADVGVINPNKLIEEFIEPDFDIYLYNRFYNWEYAAQYLVKNNERGRNWIKTWANMEFKLPNSAHGTDNGALHIMMMNYIVPESSNSRMGRLCQYIWEQSKDTADVFTMQACTRMVIGERNEFPEHHLKIFAKGTGWARDSWLLKSHWSDDDFMLHSIKDERLRPNEVPAEIHGDNLIFRKQDKYEYPLAFPVIKKLNITECKSGKEIWTMDGRLRISNSLRSNLFRQMTRIKIKEQYLHIGKYMTHFVN</sequence>
<proteinExistence type="predicted"/>
<keyword evidence="1" id="KW-1133">Transmembrane helix</keyword>
<dbReference type="AlphaFoldDB" id="A0AAV5UKY5"/>
<name>A0AAV5UKY5_9BILA</name>
<evidence type="ECO:0000313" key="3">
    <source>
        <dbReference type="Proteomes" id="UP001432027"/>
    </source>
</evidence>
<accession>A0AAV5UKY5</accession>
<dbReference type="Pfam" id="PF03314">
    <property type="entry name" value="DUF273"/>
    <property type="match status" value="1"/>
</dbReference>
<keyword evidence="1" id="KW-0472">Membrane</keyword>
<reference evidence="2" key="1">
    <citation type="submission" date="2023-10" db="EMBL/GenBank/DDBJ databases">
        <title>Genome assembly of Pristionchus species.</title>
        <authorList>
            <person name="Yoshida K."/>
            <person name="Sommer R.J."/>
        </authorList>
    </citation>
    <scope>NUCLEOTIDE SEQUENCE</scope>
    <source>
        <strain evidence="2">RS0144</strain>
    </source>
</reference>
<dbReference type="Proteomes" id="UP001432027">
    <property type="component" value="Unassembled WGS sequence"/>
</dbReference>
<keyword evidence="1" id="KW-0812">Transmembrane</keyword>
<comment type="caution">
    <text evidence="2">The sequence shown here is derived from an EMBL/GenBank/DDBJ whole genome shotgun (WGS) entry which is preliminary data.</text>
</comment>
<dbReference type="PANTHER" id="PTHR31562">
    <property type="entry name" value="PROTEIN CBG18972"/>
    <property type="match status" value="1"/>
</dbReference>
<dbReference type="InterPro" id="IPR004988">
    <property type="entry name" value="DUF273"/>
</dbReference>
<gene>
    <name evidence="2" type="ORF">PENTCL1PPCAC_29542</name>
</gene>
<feature type="transmembrane region" description="Helical" evidence="1">
    <location>
        <begin position="64"/>
        <end position="82"/>
    </location>
</feature>
<feature type="non-terminal residue" evidence="2">
    <location>
        <position position="1"/>
    </location>
</feature>
<keyword evidence="3" id="KW-1185">Reference proteome</keyword>
<organism evidence="2 3">
    <name type="scientific">Pristionchus entomophagus</name>
    <dbReference type="NCBI Taxonomy" id="358040"/>
    <lineage>
        <taxon>Eukaryota</taxon>
        <taxon>Metazoa</taxon>
        <taxon>Ecdysozoa</taxon>
        <taxon>Nematoda</taxon>
        <taxon>Chromadorea</taxon>
        <taxon>Rhabditida</taxon>
        <taxon>Rhabditina</taxon>
        <taxon>Diplogasteromorpha</taxon>
        <taxon>Diplogasteroidea</taxon>
        <taxon>Neodiplogasteridae</taxon>
        <taxon>Pristionchus</taxon>
    </lineage>
</organism>
<dbReference type="InterPro" id="IPR029044">
    <property type="entry name" value="Nucleotide-diphossugar_trans"/>
</dbReference>